<sequence>MSHDTSSLKARAQGLLEHAGIAINGNRPTDITVHDERTYARVFAHGSLGLGESYMDGWWDCPDLPGFMARVLTSHLDESLRTLDTVVAHLKARLTNMQRGDHAWDVGRRHYDLGNDLFEAMLGRRLVYSCGYWANAWNLDDAQEAKLDLICRKLQLRPGQRILDIGCGWGEALKYAAERYGTRGVGITISKEQADYARELCRGLPIEIRLQDYHALDESFDAILSVGMFEHVGGKNYRPWFEVARRCVRPDGLVLLHCIGSNGAPTRPDPWIDRYIFPNSVIPTMPQVASALESLFVVEDWHNFGPDYDRTLVAWQVNFDAAWPQLSARYDERFRRMFHYYLGCSAGIFRSRRDQLWQVLLSPRGVPGGMRVPR</sequence>
<dbReference type="OrthoDB" id="9782855at2"/>
<dbReference type="Pfam" id="PF02353">
    <property type="entry name" value="CMAS"/>
    <property type="match status" value="1"/>
</dbReference>
<evidence type="ECO:0000256" key="5">
    <source>
        <dbReference type="ARBA" id="ARBA00023098"/>
    </source>
</evidence>
<comment type="caution">
    <text evidence="6">The sequence shown here is derived from an EMBL/GenBank/DDBJ whole genome shotgun (WGS) entry which is preliminary data.</text>
</comment>
<keyword evidence="7" id="KW-1185">Reference proteome</keyword>
<dbReference type="AlphaFoldDB" id="A0A0F3KSW7"/>
<name>A0A0F3KSW7_9GAMM</name>
<dbReference type="NCBIfam" id="NF008686">
    <property type="entry name" value="PRK11705.1"/>
    <property type="match status" value="1"/>
</dbReference>
<dbReference type="PANTHER" id="PTHR43667">
    <property type="entry name" value="CYCLOPROPANE-FATTY-ACYL-PHOSPHOLIPID SYNTHASE"/>
    <property type="match status" value="1"/>
</dbReference>
<dbReference type="PATRIC" id="fig|345309.4.peg.1372"/>
<keyword evidence="2 6" id="KW-0489">Methyltransferase</keyword>
<dbReference type="GO" id="GO:0008610">
    <property type="term" value="P:lipid biosynthetic process"/>
    <property type="evidence" value="ECO:0007669"/>
    <property type="project" value="InterPro"/>
</dbReference>
<evidence type="ECO:0000256" key="2">
    <source>
        <dbReference type="ARBA" id="ARBA00022603"/>
    </source>
</evidence>
<evidence type="ECO:0000256" key="4">
    <source>
        <dbReference type="ARBA" id="ARBA00022691"/>
    </source>
</evidence>
<dbReference type="PANTHER" id="PTHR43667:SF1">
    <property type="entry name" value="CYCLOPROPANE-FATTY-ACYL-PHOSPHOLIPID SYNTHASE"/>
    <property type="match status" value="1"/>
</dbReference>
<keyword evidence="5" id="KW-0443">Lipid metabolism</keyword>
<dbReference type="GO" id="GO:0008825">
    <property type="term" value="F:cyclopropane-fatty-acyl-phospholipid synthase activity"/>
    <property type="evidence" value="ECO:0007669"/>
    <property type="project" value="UniProtKB-EC"/>
</dbReference>
<dbReference type="InterPro" id="IPR050723">
    <property type="entry name" value="CFA/CMAS"/>
</dbReference>
<comment type="similarity">
    <text evidence="1">Belongs to the CFA/CMAS family.</text>
</comment>
<evidence type="ECO:0000256" key="1">
    <source>
        <dbReference type="ARBA" id="ARBA00010815"/>
    </source>
</evidence>
<dbReference type="Proteomes" id="UP000033651">
    <property type="component" value="Unassembled WGS sequence"/>
</dbReference>
<keyword evidence="4" id="KW-0949">S-adenosyl-L-methionine</keyword>
<dbReference type="PIRSF" id="PIRSF003085">
    <property type="entry name" value="CMAS"/>
    <property type="match status" value="1"/>
</dbReference>
<dbReference type="Gene3D" id="3.40.50.150">
    <property type="entry name" value="Vaccinia Virus protein VP39"/>
    <property type="match status" value="1"/>
</dbReference>
<proteinExistence type="inferred from homology"/>
<dbReference type="EMBL" id="JZRB01000020">
    <property type="protein sequence ID" value="KJV34313.1"/>
    <property type="molecule type" value="Genomic_DNA"/>
</dbReference>
<evidence type="ECO:0000313" key="7">
    <source>
        <dbReference type="Proteomes" id="UP000033651"/>
    </source>
</evidence>
<keyword evidence="3 6" id="KW-0808">Transferase</keyword>
<dbReference type="RefSeq" id="WP_045829473.1">
    <property type="nucleotide sequence ID" value="NZ_JZRB01000020.1"/>
</dbReference>
<dbReference type="InterPro" id="IPR003333">
    <property type="entry name" value="CMAS"/>
</dbReference>
<accession>A0A0F3KSW7</accession>
<dbReference type="CDD" id="cd02440">
    <property type="entry name" value="AdoMet_MTases"/>
    <property type="match status" value="1"/>
</dbReference>
<reference evidence="6 7" key="1">
    <citation type="submission" date="2015-03" db="EMBL/GenBank/DDBJ databases">
        <title>Draft genome sequence of Luteibacter yeojuensis strain SU11.</title>
        <authorList>
            <person name="Sulaiman J."/>
            <person name="Priya K."/>
            <person name="Chan K.-G."/>
        </authorList>
    </citation>
    <scope>NUCLEOTIDE SEQUENCE [LARGE SCALE GENOMIC DNA]</scope>
    <source>
        <strain evidence="6 7">SU11</strain>
    </source>
</reference>
<dbReference type="GO" id="GO:0032259">
    <property type="term" value="P:methylation"/>
    <property type="evidence" value="ECO:0007669"/>
    <property type="project" value="UniProtKB-KW"/>
</dbReference>
<dbReference type="EC" id="2.1.1.79" evidence="6"/>
<evidence type="ECO:0000256" key="3">
    <source>
        <dbReference type="ARBA" id="ARBA00022679"/>
    </source>
</evidence>
<dbReference type="InterPro" id="IPR029063">
    <property type="entry name" value="SAM-dependent_MTases_sf"/>
</dbReference>
<organism evidence="6 7">
    <name type="scientific">Luteibacter yeojuensis</name>
    <dbReference type="NCBI Taxonomy" id="345309"/>
    <lineage>
        <taxon>Bacteria</taxon>
        <taxon>Pseudomonadati</taxon>
        <taxon>Pseudomonadota</taxon>
        <taxon>Gammaproteobacteria</taxon>
        <taxon>Lysobacterales</taxon>
        <taxon>Rhodanobacteraceae</taxon>
        <taxon>Luteibacter</taxon>
    </lineage>
</organism>
<dbReference type="SUPFAM" id="SSF53335">
    <property type="entry name" value="S-adenosyl-L-methionine-dependent methyltransferases"/>
    <property type="match status" value="1"/>
</dbReference>
<evidence type="ECO:0000313" key="6">
    <source>
        <dbReference type="EMBL" id="KJV34313.1"/>
    </source>
</evidence>
<protein>
    <submittedName>
        <fullName evidence="6">Cyclopropane fatty acyl phospholipid synthase</fullName>
        <ecNumber evidence="6">2.1.1.79</ecNumber>
    </submittedName>
</protein>
<gene>
    <name evidence="6" type="ORF">VI08_10175</name>
</gene>